<protein>
    <recommendedName>
        <fullName evidence="8">Periodic tryptophan protein 1</fullName>
    </recommendedName>
</protein>
<dbReference type="EMBL" id="JADGJD010000004">
    <property type="protein sequence ID" value="KAJ3057414.1"/>
    <property type="molecule type" value="Genomic_DNA"/>
</dbReference>
<dbReference type="Gene3D" id="2.130.10.10">
    <property type="entry name" value="YVTN repeat-like/Quinoprotein amine dehydrogenase"/>
    <property type="match status" value="2"/>
</dbReference>
<keyword evidence="7" id="KW-1185">Reference proteome</keyword>
<dbReference type="InterPro" id="IPR036322">
    <property type="entry name" value="WD40_repeat_dom_sf"/>
</dbReference>
<evidence type="ECO:0000313" key="6">
    <source>
        <dbReference type="EMBL" id="KAJ3057414.1"/>
    </source>
</evidence>
<evidence type="ECO:0000313" key="7">
    <source>
        <dbReference type="Proteomes" id="UP001212841"/>
    </source>
</evidence>
<feature type="region of interest" description="Disordered" evidence="5">
    <location>
        <begin position="479"/>
        <end position="540"/>
    </location>
</feature>
<feature type="region of interest" description="Disordered" evidence="5">
    <location>
        <begin position="47"/>
        <end position="78"/>
    </location>
</feature>
<gene>
    <name evidence="6" type="ORF">HK097_007593</name>
</gene>
<name>A0AAD5XAE8_9FUNG</name>
<organism evidence="6 7">
    <name type="scientific">Rhizophlyctis rosea</name>
    <dbReference type="NCBI Taxonomy" id="64517"/>
    <lineage>
        <taxon>Eukaryota</taxon>
        <taxon>Fungi</taxon>
        <taxon>Fungi incertae sedis</taxon>
        <taxon>Chytridiomycota</taxon>
        <taxon>Chytridiomycota incertae sedis</taxon>
        <taxon>Chytridiomycetes</taxon>
        <taxon>Rhizophlyctidales</taxon>
        <taxon>Rhizophlyctidaceae</taxon>
        <taxon>Rhizophlyctis</taxon>
    </lineage>
</organism>
<keyword evidence="3" id="KW-0677">Repeat</keyword>
<sequence length="540" mass="59405">MISALTWIRKGAAQHTPDRFKLTDEEYANIAAQIGAEVDVAKEELAEAEAAAAQGESAEEMEVDEEAPAKKEKGDDELAEYNLDTYDDEEEQGQKDIPIFGNVKGLTYYGSNQEDPYIVVKDEEDDEQELEEMAISPNENLLLAAKTEDEISHVEVYVYEAEEDNLYVHHDIMLPSFPLCLEWLDFPVGKKAGKQERGNFVAIGTFDPEVEIWDLDTVDAVYPSQILGGAPNPTLRLGADPIKKKKAGPARTAKHPNSDRHVDAVMSIAWNKHHRHMIATGSADTTVKLWDLNNPEKAARSFGVHKNKVQAVAWNSTEPTALLTGGYDKRACVFDTRAPANVLEWKLSADVECMRWDPFHGEKFYVSSEDGLVKCFDVRAASKEPLWTLHAHDAAVSALDVCPTMDGLLVTGSADKQAKLWNIKEGKPSCLASRDLGVGKIFAANFSVDTPYILSVAGSKGKVLIWNLEDNAGVRKAFPSMQHTGAPSAAPRKELLTVDSDEEDEDEDEEAGPAGDDAMDGDEGWNEDEAEEEDSDGDHV</sequence>
<feature type="compositionally biased region" description="Acidic residues" evidence="5">
    <location>
        <begin position="499"/>
        <end position="540"/>
    </location>
</feature>
<dbReference type="InterPro" id="IPR019775">
    <property type="entry name" value="WD40_repeat_CS"/>
</dbReference>
<dbReference type="SMART" id="SM00320">
    <property type="entry name" value="WD40"/>
    <property type="match status" value="5"/>
</dbReference>
<feature type="repeat" description="WD" evidence="4">
    <location>
        <begin position="258"/>
        <end position="300"/>
    </location>
</feature>
<evidence type="ECO:0000256" key="2">
    <source>
        <dbReference type="ARBA" id="ARBA00022574"/>
    </source>
</evidence>
<accession>A0AAD5XAE8</accession>
<dbReference type="SUPFAM" id="SSF50978">
    <property type="entry name" value="WD40 repeat-like"/>
    <property type="match status" value="1"/>
</dbReference>
<keyword evidence="2 4" id="KW-0853">WD repeat</keyword>
<dbReference type="PANTHER" id="PTHR14091:SF0">
    <property type="entry name" value="PERIODIC TRYPTOPHAN PROTEIN 1 HOMOLOG"/>
    <property type="match status" value="1"/>
</dbReference>
<dbReference type="InterPro" id="IPR015943">
    <property type="entry name" value="WD40/YVTN_repeat-like_dom_sf"/>
</dbReference>
<feature type="compositionally biased region" description="Basic and acidic residues" evidence="5">
    <location>
        <begin position="67"/>
        <end position="76"/>
    </location>
</feature>
<evidence type="ECO:0000256" key="5">
    <source>
        <dbReference type="SAM" id="MobiDB-lite"/>
    </source>
</evidence>
<dbReference type="GO" id="GO:0005634">
    <property type="term" value="C:nucleus"/>
    <property type="evidence" value="ECO:0007669"/>
    <property type="project" value="TreeGrafter"/>
</dbReference>
<keyword evidence="1" id="KW-0597">Phosphoprotein</keyword>
<comment type="caution">
    <text evidence="6">The sequence shown here is derived from an EMBL/GenBank/DDBJ whole genome shotgun (WGS) entry which is preliminary data.</text>
</comment>
<dbReference type="PROSITE" id="PS00678">
    <property type="entry name" value="WD_REPEATS_1"/>
    <property type="match status" value="2"/>
</dbReference>
<dbReference type="PRINTS" id="PR00320">
    <property type="entry name" value="GPROTEINBRPT"/>
</dbReference>
<dbReference type="Proteomes" id="UP001212841">
    <property type="component" value="Unassembled WGS sequence"/>
</dbReference>
<evidence type="ECO:0000256" key="1">
    <source>
        <dbReference type="ARBA" id="ARBA00022553"/>
    </source>
</evidence>
<dbReference type="AlphaFoldDB" id="A0AAD5XAE8"/>
<dbReference type="Pfam" id="PF00400">
    <property type="entry name" value="WD40"/>
    <property type="match status" value="3"/>
</dbReference>
<reference evidence="6" key="1">
    <citation type="submission" date="2020-05" db="EMBL/GenBank/DDBJ databases">
        <title>Phylogenomic resolution of chytrid fungi.</title>
        <authorList>
            <person name="Stajich J.E."/>
            <person name="Amses K."/>
            <person name="Simmons R."/>
            <person name="Seto K."/>
            <person name="Myers J."/>
            <person name="Bonds A."/>
            <person name="Quandt C.A."/>
            <person name="Barry K."/>
            <person name="Liu P."/>
            <person name="Grigoriev I."/>
            <person name="Longcore J.E."/>
            <person name="James T.Y."/>
        </authorList>
    </citation>
    <scope>NUCLEOTIDE SEQUENCE</scope>
    <source>
        <strain evidence="6">JEL0318</strain>
    </source>
</reference>
<evidence type="ECO:0000256" key="4">
    <source>
        <dbReference type="PROSITE-ProRule" id="PRU00221"/>
    </source>
</evidence>
<dbReference type="InterPro" id="IPR001680">
    <property type="entry name" value="WD40_rpt"/>
</dbReference>
<feature type="repeat" description="WD" evidence="4">
    <location>
        <begin position="389"/>
        <end position="431"/>
    </location>
</feature>
<evidence type="ECO:0008006" key="8">
    <source>
        <dbReference type="Google" id="ProtNLM"/>
    </source>
</evidence>
<proteinExistence type="predicted"/>
<feature type="compositionally biased region" description="Acidic residues" evidence="5">
    <location>
        <begin position="57"/>
        <end position="66"/>
    </location>
</feature>
<dbReference type="PROSITE" id="PS50294">
    <property type="entry name" value="WD_REPEATS_REGION"/>
    <property type="match status" value="2"/>
</dbReference>
<dbReference type="GO" id="GO:0006364">
    <property type="term" value="P:rRNA processing"/>
    <property type="evidence" value="ECO:0007669"/>
    <property type="project" value="InterPro"/>
</dbReference>
<evidence type="ECO:0000256" key="3">
    <source>
        <dbReference type="ARBA" id="ARBA00022737"/>
    </source>
</evidence>
<dbReference type="InterPro" id="IPR020472">
    <property type="entry name" value="WD40_PAC1"/>
</dbReference>
<dbReference type="InterPro" id="IPR044285">
    <property type="entry name" value="PWP1"/>
</dbReference>
<dbReference type="PANTHER" id="PTHR14091">
    <property type="entry name" value="PERIODIC TRYPTOPHAN PROTEIN 1"/>
    <property type="match status" value="1"/>
</dbReference>
<dbReference type="PROSITE" id="PS50082">
    <property type="entry name" value="WD_REPEATS_2"/>
    <property type="match status" value="2"/>
</dbReference>